<keyword evidence="3" id="KW-1185">Reference proteome</keyword>
<keyword evidence="1" id="KW-0732">Signal</keyword>
<dbReference type="EMBL" id="WOTB01000004">
    <property type="protein sequence ID" value="NHN83956.1"/>
    <property type="molecule type" value="Genomic_DNA"/>
</dbReference>
<name>A0ABX0JK75_9PROT</name>
<accession>A0ABX0JK75</accession>
<evidence type="ECO:0000313" key="2">
    <source>
        <dbReference type="EMBL" id="NHN83956.1"/>
    </source>
</evidence>
<evidence type="ECO:0000313" key="3">
    <source>
        <dbReference type="Proteomes" id="UP000635278"/>
    </source>
</evidence>
<sequence length="69" mass="7001">MKAGLFSGFLALVIGTAAVAPSVLVGTADAAPCRDDKGKFTKCPPKKPVKCRDAKGRYTKCSADAGGEG</sequence>
<gene>
    <name evidence="2" type="ORF">GOB93_04770</name>
</gene>
<evidence type="ECO:0008006" key="4">
    <source>
        <dbReference type="Google" id="ProtNLM"/>
    </source>
</evidence>
<reference evidence="2 3" key="1">
    <citation type="journal article" date="2020" name="Int. J. Syst. Evol. Microbiol.">
        <title>Novel acetic acid bacteria from cider fermentations: Acetobacter conturbans sp. nov. and Acetobacter fallax sp. nov.</title>
        <authorList>
            <person name="Sombolestani A.S."/>
            <person name="Cleenwerck I."/>
            <person name="Cnockaert M."/>
            <person name="Borremans W."/>
            <person name="Wieme A.D."/>
            <person name="De Vuyst L."/>
            <person name="Vandamme P."/>
        </authorList>
    </citation>
    <scope>NUCLEOTIDE SEQUENCE [LARGE SCALE GENOMIC DNA]</scope>
    <source>
        <strain evidence="2 3">LMG 30640</strain>
    </source>
</reference>
<comment type="caution">
    <text evidence="2">The sequence shown here is derived from an EMBL/GenBank/DDBJ whole genome shotgun (WGS) entry which is preliminary data.</text>
</comment>
<dbReference type="Proteomes" id="UP000635278">
    <property type="component" value="Unassembled WGS sequence"/>
</dbReference>
<proteinExistence type="predicted"/>
<feature type="signal peptide" evidence="1">
    <location>
        <begin position="1"/>
        <end position="30"/>
    </location>
</feature>
<feature type="chain" id="PRO_5045813939" description="Kazal-like domain-containing protein" evidence="1">
    <location>
        <begin position="31"/>
        <end position="69"/>
    </location>
</feature>
<protein>
    <recommendedName>
        <fullName evidence="4">Kazal-like domain-containing protein</fullName>
    </recommendedName>
</protein>
<evidence type="ECO:0000256" key="1">
    <source>
        <dbReference type="SAM" id="SignalP"/>
    </source>
</evidence>
<organism evidence="2 3">
    <name type="scientific">Acetobacter musti</name>
    <dbReference type="NCBI Taxonomy" id="864732"/>
    <lineage>
        <taxon>Bacteria</taxon>
        <taxon>Pseudomonadati</taxon>
        <taxon>Pseudomonadota</taxon>
        <taxon>Alphaproteobacteria</taxon>
        <taxon>Acetobacterales</taxon>
        <taxon>Acetobacteraceae</taxon>
        <taxon>Acetobacter</taxon>
    </lineage>
</organism>